<feature type="domain" description="HTH cro/C1-type" evidence="4">
    <location>
        <begin position="85"/>
        <end position="138"/>
    </location>
</feature>
<evidence type="ECO:0000313" key="5">
    <source>
        <dbReference type="EMBL" id="WNH47213.1"/>
    </source>
</evidence>
<dbReference type="CDD" id="cd00093">
    <property type="entry name" value="HTH_XRE"/>
    <property type="match status" value="1"/>
</dbReference>
<reference evidence="5 6" key="1">
    <citation type="submission" date="2022-12" db="EMBL/GenBank/DDBJ databases">
        <title>Two new species, Stenotrophomonas aracearum and Stenotrophomonas oahuensis, isolated from Anthurium (Araceae family) in Hawaii.</title>
        <authorList>
            <person name="Chunag S.C."/>
            <person name="Dobhal S."/>
            <person name="Alvarez A."/>
            <person name="Arif M."/>
        </authorList>
    </citation>
    <scope>NUCLEOTIDE SEQUENCE [LARGE SCALE GENOMIC DNA]</scope>
    <source>
        <strain evidence="5 6">A5588</strain>
    </source>
</reference>
<dbReference type="InterPro" id="IPR022452">
    <property type="entry name" value="MqsA"/>
</dbReference>
<accession>A0ABY9Y9X3</accession>
<name>A0ABY9Y9X3_9GAMM</name>
<dbReference type="RefSeq" id="WP_311181987.1">
    <property type="nucleotide sequence ID" value="NZ_CP115543.1"/>
</dbReference>
<dbReference type="EMBL" id="CP115543">
    <property type="protein sequence ID" value="WNH47213.1"/>
    <property type="molecule type" value="Genomic_DNA"/>
</dbReference>
<dbReference type="InterPro" id="IPR001387">
    <property type="entry name" value="Cro/C1-type_HTH"/>
</dbReference>
<dbReference type="SMART" id="SM00530">
    <property type="entry name" value="HTH_XRE"/>
    <property type="match status" value="1"/>
</dbReference>
<evidence type="ECO:0000256" key="3">
    <source>
        <dbReference type="ARBA" id="ARBA00023163"/>
    </source>
</evidence>
<dbReference type="NCBIfam" id="TIGR03830">
    <property type="entry name" value="CxxCG_CxxCG_HTH"/>
    <property type="match status" value="1"/>
</dbReference>
<evidence type="ECO:0000256" key="1">
    <source>
        <dbReference type="ARBA" id="ARBA00023015"/>
    </source>
</evidence>
<dbReference type="InterPro" id="IPR032758">
    <property type="entry name" value="MqsA/HigA-2"/>
</dbReference>
<dbReference type="PANTHER" id="PTHR36511:SF4">
    <property type="entry name" value="ANTITOXIN MQSA"/>
    <property type="match status" value="1"/>
</dbReference>
<evidence type="ECO:0000313" key="6">
    <source>
        <dbReference type="Proteomes" id="UP001305421"/>
    </source>
</evidence>
<dbReference type="PANTHER" id="PTHR36511">
    <property type="entry name" value="MERR FAMILY BACTERIAL REGULATORY PROTEIN"/>
    <property type="match status" value="1"/>
</dbReference>
<keyword evidence="6" id="KW-1185">Reference proteome</keyword>
<dbReference type="SUPFAM" id="SSF47413">
    <property type="entry name" value="lambda repressor-like DNA-binding domains"/>
    <property type="match status" value="1"/>
</dbReference>
<dbReference type="PROSITE" id="PS50943">
    <property type="entry name" value="HTH_CROC1"/>
    <property type="match status" value="1"/>
</dbReference>
<dbReference type="Proteomes" id="UP001305421">
    <property type="component" value="Chromosome"/>
</dbReference>
<protein>
    <submittedName>
        <fullName evidence="5">Type II toxin-antitoxin system MqsA family antitoxin</fullName>
    </submittedName>
</protein>
<sequence length="159" mass="16946">MTTNPEYPTLAPGQCPACGAAGTWAAFAGGLPLAVGTRVIEVADLVGERCERCGEAFLDDASQARYMAAADALVLQARLEAGAELRRVRRKLQLSQHEAAEITGGGPNAFSRYETGKAQPVAAVFNLFHLLDRHPDLLGEIREAAANFQPVLKVPFRGS</sequence>
<dbReference type="NCBIfam" id="TIGR03831">
    <property type="entry name" value="YgiT_finger"/>
    <property type="match status" value="1"/>
</dbReference>
<dbReference type="InterPro" id="IPR022453">
    <property type="entry name" value="Znf_MqsA-type"/>
</dbReference>
<proteinExistence type="predicted"/>
<dbReference type="Gene3D" id="3.10.20.860">
    <property type="match status" value="1"/>
</dbReference>
<dbReference type="InterPro" id="IPR052359">
    <property type="entry name" value="HTH-type_reg/antitoxin"/>
</dbReference>
<organism evidence="5 6">
    <name type="scientific">Stenotrophomonas aracearum</name>
    <dbReference type="NCBI Taxonomy" id="3003272"/>
    <lineage>
        <taxon>Bacteria</taxon>
        <taxon>Pseudomonadati</taxon>
        <taxon>Pseudomonadota</taxon>
        <taxon>Gammaproteobacteria</taxon>
        <taxon>Lysobacterales</taxon>
        <taxon>Lysobacteraceae</taxon>
        <taxon>Stenotrophomonas</taxon>
    </lineage>
</organism>
<dbReference type="Gene3D" id="1.10.260.40">
    <property type="entry name" value="lambda repressor-like DNA-binding domains"/>
    <property type="match status" value="1"/>
</dbReference>
<dbReference type="Pfam" id="PF15731">
    <property type="entry name" value="MqsA_antitoxin"/>
    <property type="match status" value="1"/>
</dbReference>
<gene>
    <name evidence="5" type="ORF">PDM28_10870</name>
</gene>
<keyword evidence="3" id="KW-0804">Transcription</keyword>
<evidence type="ECO:0000256" key="2">
    <source>
        <dbReference type="ARBA" id="ARBA00023125"/>
    </source>
</evidence>
<dbReference type="InterPro" id="IPR010982">
    <property type="entry name" value="Lambda_DNA-bd_dom_sf"/>
</dbReference>
<keyword evidence="2" id="KW-0238">DNA-binding</keyword>
<keyword evidence="1" id="KW-0805">Transcription regulation</keyword>
<evidence type="ECO:0000259" key="4">
    <source>
        <dbReference type="PROSITE" id="PS50943"/>
    </source>
</evidence>